<gene>
    <name evidence="2" type="ORF">A3J46_01840</name>
</gene>
<dbReference type="AlphaFoldDB" id="A0A1F8F783"/>
<comment type="caution">
    <text evidence="2">The sequence shown here is derived from an EMBL/GenBank/DDBJ whole genome shotgun (WGS) entry which is preliminary data.</text>
</comment>
<evidence type="ECO:0000259" key="1">
    <source>
        <dbReference type="Pfam" id="PF13649"/>
    </source>
</evidence>
<dbReference type="Pfam" id="PF13649">
    <property type="entry name" value="Methyltransf_25"/>
    <property type="match status" value="1"/>
</dbReference>
<dbReference type="SUPFAM" id="SSF53335">
    <property type="entry name" value="S-adenosyl-L-methionine-dependent methyltransferases"/>
    <property type="match status" value="1"/>
</dbReference>
<reference evidence="2 3" key="1">
    <citation type="journal article" date="2016" name="Nat. Commun.">
        <title>Thousands of microbial genomes shed light on interconnected biogeochemical processes in an aquifer system.</title>
        <authorList>
            <person name="Anantharaman K."/>
            <person name="Brown C.T."/>
            <person name="Hug L.A."/>
            <person name="Sharon I."/>
            <person name="Castelle C.J."/>
            <person name="Probst A.J."/>
            <person name="Thomas B.C."/>
            <person name="Singh A."/>
            <person name="Wilkins M.J."/>
            <person name="Karaoz U."/>
            <person name="Brodie E.L."/>
            <person name="Williams K.H."/>
            <person name="Hubbard S.S."/>
            <person name="Banfield J.F."/>
        </authorList>
    </citation>
    <scope>NUCLEOTIDE SEQUENCE [LARGE SCALE GENOMIC DNA]</scope>
</reference>
<protein>
    <recommendedName>
        <fullName evidence="1">Methyltransferase domain-containing protein</fullName>
    </recommendedName>
</protein>
<name>A0A1F8F783_9BACT</name>
<dbReference type="Proteomes" id="UP000177167">
    <property type="component" value="Unassembled WGS sequence"/>
</dbReference>
<dbReference type="EMBL" id="MGJP01000061">
    <property type="protein sequence ID" value="OGN08488.1"/>
    <property type="molecule type" value="Genomic_DNA"/>
</dbReference>
<proteinExistence type="predicted"/>
<evidence type="ECO:0000313" key="3">
    <source>
        <dbReference type="Proteomes" id="UP000177167"/>
    </source>
</evidence>
<evidence type="ECO:0000313" key="2">
    <source>
        <dbReference type="EMBL" id="OGN08488.1"/>
    </source>
</evidence>
<dbReference type="CDD" id="cd02440">
    <property type="entry name" value="AdoMet_MTases"/>
    <property type="match status" value="1"/>
</dbReference>
<feature type="domain" description="Methyltransferase" evidence="1">
    <location>
        <begin position="74"/>
        <end position="159"/>
    </location>
</feature>
<dbReference type="InterPro" id="IPR041698">
    <property type="entry name" value="Methyltransf_25"/>
</dbReference>
<organism evidence="2 3">
    <name type="scientific">Candidatus Yanofskybacteria bacterium RIFCSPHIGHO2_02_FULL_41_11</name>
    <dbReference type="NCBI Taxonomy" id="1802675"/>
    <lineage>
        <taxon>Bacteria</taxon>
        <taxon>Candidatus Yanofskyibacteriota</taxon>
    </lineage>
</organism>
<dbReference type="InterPro" id="IPR029063">
    <property type="entry name" value="SAM-dependent_MTases_sf"/>
</dbReference>
<dbReference type="Gene3D" id="3.40.50.150">
    <property type="entry name" value="Vaccinia Virus protein VP39"/>
    <property type="match status" value="1"/>
</dbReference>
<accession>A0A1F8F783</accession>
<sequence>MRIFDKFFLKGYQVINLPDLEQLEKKYSKAWKDDSIPSRQLQLTKKQLPQIEKLPAIADLIDMVSQTKLFKPHILEVGCSTGYHIDAFKKAKLNVSYEGCDYSPAFVELAKRLHPQSRFKLDDATKLTYATNQFDIIISGCCLLHIFKYQKAIMESSRVANKFVIFHRTPVVHLTKTTYAKKVAYGVEMVEIFFNETELFQLFAKSHLVIKLVKTHGQFFVKGLPEPVFMKNYLCEKIS</sequence>